<keyword evidence="2" id="KW-1185">Reference proteome</keyword>
<dbReference type="VEuPathDB" id="TrichDB:TRFO_22989"/>
<dbReference type="AlphaFoldDB" id="A0A1J4KFR4"/>
<dbReference type="GeneID" id="94837596"/>
<reference evidence="1" key="1">
    <citation type="submission" date="2016-10" db="EMBL/GenBank/DDBJ databases">
        <authorList>
            <person name="Benchimol M."/>
            <person name="Almeida L.G."/>
            <person name="Vasconcelos A.T."/>
            <person name="Perreira-Neves A."/>
            <person name="Rosa I.A."/>
            <person name="Tasca T."/>
            <person name="Bogo M.R."/>
            <person name="de Souza W."/>
        </authorList>
    </citation>
    <scope>NUCLEOTIDE SEQUENCE [LARGE SCALE GENOMIC DNA]</scope>
    <source>
        <strain evidence="1">K</strain>
    </source>
</reference>
<organism evidence="1 2">
    <name type="scientific">Tritrichomonas foetus</name>
    <dbReference type="NCBI Taxonomy" id="1144522"/>
    <lineage>
        <taxon>Eukaryota</taxon>
        <taxon>Metamonada</taxon>
        <taxon>Parabasalia</taxon>
        <taxon>Tritrichomonadida</taxon>
        <taxon>Tritrichomonadidae</taxon>
        <taxon>Tritrichomonas</taxon>
    </lineage>
</organism>
<gene>
    <name evidence="1" type="ORF">TRFO_22989</name>
</gene>
<evidence type="ECO:0000313" key="2">
    <source>
        <dbReference type="Proteomes" id="UP000179807"/>
    </source>
</evidence>
<dbReference type="RefSeq" id="XP_068361614.1">
    <property type="nucleotide sequence ID" value="XM_068502892.1"/>
</dbReference>
<proteinExistence type="predicted"/>
<evidence type="ECO:0000313" key="1">
    <source>
        <dbReference type="EMBL" id="OHT08478.1"/>
    </source>
</evidence>
<accession>A0A1J4KFR4</accession>
<dbReference type="Proteomes" id="UP000179807">
    <property type="component" value="Unassembled WGS sequence"/>
</dbReference>
<comment type="caution">
    <text evidence="1">The sequence shown here is derived from an EMBL/GenBank/DDBJ whole genome shotgun (WGS) entry which is preliminary data.</text>
</comment>
<name>A0A1J4KFR4_9EUKA</name>
<protein>
    <submittedName>
        <fullName evidence="1">Uncharacterized protein</fullName>
    </submittedName>
</protein>
<sequence>MNDEMIQQETNTQSQTPLSFLTQINDPETKLIWKLMAELNLHDIFLIYSQKTNTSQKHKALKRLESEFNQLLEESEELGFEEIEFQDEDKIEEMNESEETYDLQWVSLVFNFSPFTMIQFPFQSNTDQGENEERHFSPEYQHAFEICQKIYHSFMTYNISSDDWNLFVFIGVQFIDKILMKNNSRLFNINDSICSLAIEFTIPIAEAFANTASVIIDDIYISETKYQSFRKLSFPVDLGQLMKGIFHNVESTPSISLRNTICIDALDSWTIGIHDMS</sequence>
<dbReference type="EMBL" id="MLAK01000666">
    <property type="protein sequence ID" value="OHT08478.1"/>
    <property type="molecule type" value="Genomic_DNA"/>
</dbReference>